<keyword evidence="2" id="KW-1185">Reference proteome</keyword>
<gene>
    <name evidence="1" type="ORF">SAMN05192549_108177</name>
</gene>
<dbReference type="STRING" id="551987.SAMN05192549_108177"/>
<proteinExistence type="predicted"/>
<dbReference type="Proteomes" id="UP000184339">
    <property type="component" value="Unassembled WGS sequence"/>
</dbReference>
<evidence type="ECO:0000313" key="1">
    <source>
        <dbReference type="EMBL" id="SHN36457.1"/>
    </source>
</evidence>
<reference evidence="2" key="1">
    <citation type="submission" date="2016-11" db="EMBL/GenBank/DDBJ databases">
        <authorList>
            <person name="Varghese N."/>
            <person name="Submissions S."/>
        </authorList>
    </citation>
    <scope>NUCLEOTIDE SEQUENCE [LARGE SCALE GENOMIC DNA]</scope>
    <source>
        <strain evidence="2">Sac-22</strain>
    </source>
</reference>
<sequence length="85" mass="8995">MQGRRSVIGGFSGVMRGSMAGSGTWYVNGVMMMGGIVGGADGGPFGPPPERRRALHWRLVRLHTEGIGCPSLIASQAMFKPSMCK</sequence>
<accession>A0A1M7QWR6</accession>
<dbReference type="EMBL" id="FRCX01000008">
    <property type="protein sequence ID" value="SHN36457.1"/>
    <property type="molecule type" value="Genomic_DNA"/>
</dbReference>
<dbReference type="AlphaFoldDB" id="A0A1M7QWR6"/>
<evidence type="ECO:0000313" key="2">
    <source>
        <dbReference type="Proteomes" id="UP000184339"/>
    </source>
</evidence>
<organism evidence="1 2">
    <name type="scientific">Duganella sacchari</name>
    <dbReference type="NCBI Taxonomy" id="551987"/>
    <lineage>
        <taxon>Bacteria</taxon>
        <taxon>Pseudomonadati</taxon>
        <taxon>Pseudomonadota</taxon>
        <taxon>Betaproteobacteria</taxon>
        <taxon>Burkholderiales</taxon>
        <taxon>Oxalobacteraceae</taxon>
        <taxon>Telluria group</taxon>
        <taxon>Duganella</taxon>
    </lineage>
</organism>
<name>A0A1M7QWR6_9BURK</name>
<protein>
    <submittedName>
        <fullName evidence="1">Uncharacterized protein</fullName>
    </submittedName>
</protein>
<dbReference type="RefSeq" id="WP_072786957.1">
    <property type="nucleotide sequence ID" value="NZ_FRCX01000008.1"/>
</dbReference>